<evidence type="ECO:0000313" key="5">
    <source>
        <dbReference type="RefSeq" id="XP_016991372.1"/>
    </source>
</evidence>
<evidence type="ECO:0000313" key="3">
    <source>
        <dbReference type="EnsemblMetazoa" id="XP_016991372.1"/>
    </source>
</evidence>
<sequence length="211" mass="22961">MLRELLCLGILLAILVGFSHGECNACSVDSKTACVSRNQYQNCTLDNIPTGPIYTCPNKTNCTGSVERCTSNETLFSCNDCNKCDGTQNFTCTSPSTFALCDGVSVVNIEYSCSLGQVCNINNRNYCAPPLNGTGATCPYYNSTTVIGDFCNTKSSMGRYPDPSDSSCLRYIYCFRKGSTWTGNTWQCPLAKPYFSSITFNCVTTKPSNCV</sequence>
<reference evidence="3" key="3">
    <citation type="submission" date="2025-05" db="UniProtKB">
        <authorList>
            <consortium name="EnsemblMetazoa"/>
        </authorList>
    </citation>
    <scope>IDENTIFICATION</scope>
</reference>
<dbReference type="EnsemblMetazoa" id="XM_017135883.2">
    <property type="protein sequence ID" value="XP_016991372.1"/>
    <property type="gene ID" value="LOC108053281"/>
</dbReference>
<evidence type="ECO:0000259" key="2">
    <source>
        <dbReference type="PROSITE" id="PS50940"/>
    </source>
</evidence>
<reference evidence="4" key="1">
    <citation type="journal article" date="2021" name="Elife">
        <title>Highly contiguous assemblies of 101 drosophilid genomes.</title>
        <authorList>
            <person name="Kim B.Y."/>
            <person name="Wang J.R."/>
            <person name="Miller D.E."/>
            <person name="Barmina O."/>
            <person name="Delaney E."/>
            <person name="Thompson A."/>
            <person name="Comeault A.A."/>
            <person name="Peede D."/>
            <person name="D'Agostino E.R."/>
            <person name="Pelaez J."/>
            <person name="Aguilar J.M."/>
            <person name="Haji D."/>
            <person name="Matsunaga T."/>
            <person name="Armstrong E.E."/>
            <person name="Zych M."/>
            <person name="Ogawa Y."/>
            <person name="Stamenkovic-Radak M."/>
            <person name="Jelic M."/>
            <person name="Veselinovic M.S."/>
            <person name="Tanaskovic M."/>
            <person name="Eric P."/>
            <person name="Gao J.J."/>
            <person name="Katoh T.K."/>
            <person name="Toda M.J."/>
            <person name="Watabe H."/>
            <person name="Watada M."/>
            <person name="Davis J.S."/>
            <person name="Moyle L.C."/>
            <person name="Manoli G."/>
            <person name="Bertolini E."/>
            <person name="Kostal V."/>
            <person name="Hawley R.S."/>
            <person name="Takahashi A."/>
            <person name="Jones C.D."/>
            <person name="Price D.K."/>
            <person name="Whiteman N."/>
            <person name="Kopp A."/>
            <person name="Matute D.R."/>
            <person name="Petrov D.A."/>
        </authorList>
    </citation>
    <scope>NUCLEOTIDE SEQUENCE [LARGE SCALE GENOMIC DNA]</scope>
</reference>
<feature type="chain" id="PRO_5028124893" evidence="1">
    <location>
        <begin position="22"/>
        <end position="211"/>
    </location>
</feature>
<dbReference type="GeneID" id="108053281"/>
<dbReference type="InterPro" id="IPR002557">
    <property type="entry name" value="Chitin-bd_dom"/>
</dbReference>
<gene>
    <name evidence="5" type="primary">LOC108053281</name>
    <name evidence="3" type="synonym">108053281</name>
</gene>
<dbReference type="AlphaFoldDB" id="A0A6P4FNQ8"/>
<dbReference type="GO" id="GO:0005576">
    <property type="term" value="C:extracellular region"/>
    <property type="evidence" value="ECO:0007669"/>
    <property type="project" value="InterPro"/>
</dbReference>
<proteinExistence type="predicted"/>
<accession>A0A6P4FNQ8</accession>
<evidence type="ECO:0000256" key="1">
    <source>
        <dbReference type="SAM" id="SignalP"/>
    </source>
</evidence>
<reference evidence="5" key="2">
    <citation type="submission" date="2025-04" db="UniProtKB">
        <authorList>
            <consortium name="RefSeq"/>
        </authorList>
    </citation>
    <scope>IDENTIFICATION</scope>
</reference>
<dbReference type="GO" id="GO:0008061">
    <property type="term" value="F:chitin binding"/>
    <property type="evidence" value="ECO:0007669"/>
    <property type="project" value="InterPro"/>
</dbReference>
<organism evidence="5">
    <name type="scientific">Drosophila rhopaloa</name>
    <name type="common">Fruit fly</name>
    <dbReference type="NCBI Taxonomy" id="1041015"/>
    <lineage>
        <taxon>Eukaryota</taxon>
        <taxon>Metazoa</taxon>
        <taxon>Ecdysozoa</taxon>
        <taxon>Arthropoda</taxon>
        <taxon>Hexapoda</taxon>
        <taxon>Insecta</taxon>
        <taxon>Pterygota</taxon>
        <taxon>Neoptera</taxon>
        <taxon>Endopterygota</taxon>
        <taxon>Diptera</taxon>
        <taxon>Brachycera</taxon>
        <taxon>Muscomorpha</taxon>
        <taxon>Ephydroidea</taxon>
        <taxon>Drosophilidae</taxon>
        <taxon>Drosophila</taxon>
        <taxon>Sophophora</taxon>
    </lineage>
</organism>
<evidence type="ECO:0000313" key="4">
    <source>
        <dbReference type="Proteomes" id="UP001652680"/>
    </source>
</evidence>
<dbReference type="PROSITE" id="PS50940">
    <property type="entry name" value="CHIT_BIND_II"/>
    <property type="match status" value="1"/>
</dbReference>
<dbReference type="RefSeq" id="XP_016991372.1">
    <property type="nucleotide sequence ID" value="XM_017135883.1"/>
</dbReference>
<name>A0A6P4FNQ8_DRORH</name>
<feature type="signal peptide" evidence="1">
    <location>
        <begin position="1"/>
        <end position="21"/>
    </location>
</feature>
<keyword evidence="1" id="KW-0732">Signal</keyword>
<dbReference type="OrthoDB" id="7868429at2759"/>
<keyword evidence="4" id="KW-1185">Reference proteome</keyword>
<protein>
    <submittedName>
        <fullName evidence="5">Uncharacterized protein LOC108053281</fullName>
    </submittedName>
</protein>
<dbReference type="Proteomes" id="UP001652680">
    <property type="component" value="Unassembled WGS sequence"/>
</dbReference>
<feature type="domain" description="Chitin-binding type-2" evidence="2">
    <location>
        <begin position="148"/>
        <end position="211"/>
    </location>
</feature>